<name>A0ABW5KJ09_9SPHI</name>
<evidence type="ECO:0000313" key="3">
    <source>
        <dbReference type="Proteomes" id="UP001597545"/>
    </source>
</evidence>
<comment type="caution">
    <text evidence="2">The sequence shown here is derived from an EMBL/GenBank/DDBJ whole genome shotgun (WGS) entry which is preliminary data.</text>
</comment>
<protein>
    <submittedName>
        <fullName evidence="2">Cytochrome b5 domain-containing protein</fullName>
    </submittedName>
</protein>
<dbReference type="SUPFAM" id="SSF55856">
    <property type="entry name" value="Cytochrome b5-like heme/steroid binding domain"/>
    <property type="match status" value="1"/>
</dbReference>
<feature type="domain" description="Cytochrome b5 heme-binding" evidence="1">
    <location>
        <begin position="10"/>
        <end position="81"/>
    </location>
</feature>
<dbReference type="EMBL" id="JBHULR010000003">
    <property type="protein sequence ID" value="MFD2547900.1"/>
    <property type="molecule type" value="Genomic_DNA"/>
</dbReference>
<dbReference type="Pfam" id="PF00173">
    <property type="entry name" value="Cyt-b5"/>
    <property type="match status" value="1"/>
</dbReference>
<dbReference type="InterPro" id="IPR001199">
    <property type="entry name" value="Cyt_B5-like_heme/steroid-bd"/>
</dbReference>
<proteinExistence type="predicted"/>
<dbReference type="RefSeq" id="WP_380903099.1">
    <property type="nucleotide sequence ID" value="NZ_JBHUEG010000007.1"/>
</dbReference>
<reference evidence="3" key="1">
    <citation type="journal article" date="2019" name="Int. J. Syst. Evol. Microbiol.">
        <title>The Global Catalogue of Microorganisms (GCM) 10K type strain sequencing project: providing services to taxonomists for standard genome sequencing and annotation.</title>
        <authorList>
            <consortium name="The Broad Institute Genomics Platform"/>
            <consortium name="The Broad Institute Genome Sequencing Center for Infectious Disease"/>
            <person name="Wu L."/>
            <person name="Ma J."/>
        </authorList>
    </citation>
    <scope>NUCLEOTIDE SEQUENCE [LARGE SCALE GENOMIC DNA]</scope>
    <source>
        <strain evidence="3">KCTC 42662</strain>
    </source>
</reference>
<dbReference type="Proteomes" id="UP001597545">
    <property type="component" value="Unassembled WGS sequence"/>
</dbReference>
<dbReference type="Gene3D" id="3.10.120.10">
    <property type="entry name" value="Cytochrome b5-like heme/steroid binding domain"/>
    <property type="match status" value="1"/>
</dbReference>
<accession>A0ABW5KJ09</accession>
<evidence type="ECO:0000313" key="2">
    <source>
        <dbReference type="EMBL" id="MFD2547900.1"/>
    </source>
</evidence>
<sequence length="87" mass="10151">MDNIRHLPSYSKSQLALRNGQDKPEIWVAFRGLIYDVTESRLWKKGTHYEHWAGQDLTSELAEAPHNEQVFLRFNVVGKLIEISLTR</sequence>
<keyword evidence="3" id="KW-1185">Reference proteome</keyword>
<evidence type="ECO:0000259" key="1">
    <source>
        <dbReference type="SMART" id="SM01117"/>
    </source>
</evidence>
<gene>
    <name evidence="2" type="ORF">ACFSR5_09615</name>
</gene>
<dbReference type="SMART" id="SM01117">
    <property type="entry name" value="Cyt-b5"/>
    <property type="match status" value="1"/>
</dbReference>
<dbReference type="InterPro" id="IPR036400">
    <property type="entry name" value="Cyt_B5-like_heme/steroid_sf"/>
</dbReference>
<organism evidence="2 3">
    <name type="scientific">Sphingobacterium suaedae</name>
    <dbReference type="NCBI Taxonomy" id="1686402"/>
    <lineage>
        <taxon>Bacteria</taxon>
        <taxon>Pseudomonadati</taxon>
        <taxon>Bacteroidota</taxon>
        <taxon>Sphingobacteriia</taxon>
        <taxon>Sphingobacteriales</taxon>
        <taxon>Sphingobacteriaceae</taxon>
        <taxon>Sphingobacterium</taxon>
    </lineage>
</organism>